<organism evidence="4 5">
    <name type="scientific">Dipteronia dyeriana</name>
    <dbReference type="NCBI Taxonomy" id="168575"/>
    <lineage>
        <taxon>Eukaryota</taxon>
        <taxon>Viridiplantae</taxon>
        <taxon>Streptophyta</taxon>
        <taxon>Embryophyta</taxon>
        <taxon>Tracheophyta</taxon>
        <taxon>Spermatophyta</taxon>
        <taxon>Magnoliopsida</taxon>
        <taxon>eudicotyledons</taxon>
        <taxon>Gunneridae</taxon>
        <taxon>Pentapetalae</taxon>
        <taxon>rosids</taxon>
        <taxon>malvids</taxon>
        <taxon>Sapindales</taxon>
        <taxon>Sapindaceae</taxon>
        <taxon>Hippocastanoideae</taxon>
        <taxon>Acereae</taxon>
        <taxon>Dipteronia</taxon>
    </lineage>
</organism>
<dbReference type="InterPro" id="IPR040256">
    <property type="entry name" value="At4g02000-like"/>
</dbReference>
<dbReference type="EMBL" id="JANJYI010000006">
    <property type="protein sequence ID" value="KAK2643717.1"/>
    <property type="molecule type" value="Genomic_DNA"/>
</dbReference>
<reference evidence="4" key="1">
    <citation type="journal article" date="2023" name="Plant J.">
        <title>Genome sequences and population genomics provide insights into the demographic history, inbreeding, and mutation load of two 'living fossil' tree species of Dipteronia.</title>
        <authorList>
            <person name="Feng Y."/>
            <person name="Comes H.P."/>
            <person name="Chen J."/>
            <person name="Zhu S."/>
            <person name="Lu R."/>
            <person name="Zhang X."/>
            <person name="Li P."/>
            <person name="Qiu J."/>
            <person name="Olsen K.M."/>
            <person name="Qiu Y."/>
        </authorList>
    </citation>
    <scope>NUCLEOTIDE SEQUENCE</scope>
    <source>
        <strain evidence="4">KIB01</strain>
    </source>
</reference>
<dbReference type="PANTHER" id="PTHR31286">
    <property type="entry name" value="GLYCINE-RICH CELL WALL STRUCTURAL PROTEIN 1.8-LIKE"/>
    <property type="match status" value="1"/>
</dbReference>
<keyword evidence="1" id="KW-0863">Zinc-finger</keyword>
<dbReference type="PANTHER" id="PTHR31286:SF99">
    <property type="entry name" value="DUF4283 DOMAIN-CONTAINING PROTEIN"/>
    <property type="match status" value="1"/>
</dbReference>
<evidence type="ECO:0000313" key="5">
    <source>
        <dbReference type="Proteomes" id="UP001280121"/>
    </source>
</evidence>
<evidence type="ECO:0000259" key="3">
    <source>
        <dbReference type="PROSITE" id="PS50158"/>
    </source>
</evidence>
<name>A0AAD9TX50_9ROSI</name>
<dbReference type="PROSITE" id="PS50158">
    <property type="entry name" value="ZF_CCHC"/>
    <property type="match status" value="1"/>
</dbReference>
<dbReference type="GO" id="GO:0003676">
    <property type="term" value="F:nucleic acid binding"/>
    <property type="evidence" value="ECO:0007669"/>
    <property type="project" value="InterPro"/>
</dbReference>
<dbReference type="GO" id="GO:0008270">
    <property type="term" value="F:zinc ion binding"/>
    <property type="evidence" value="ECO:0007669"/>
    <property type="project" value="UniProtKB-KW"/>
</dbReference>
<dbReference type="Proteomes" id="UP001280121">
    <property type="component" value="Unassembled WGS sequence"/>
</dbReference>
<dbReference type="InterPro" id="IPR025836">
    <property type="entry name" value="Zn_knuckle_CX2CX4HX4C"/>
</dbReference>
<proteinExistence type="predicted"/>
<dbReference type="AlphaFoldDB" id="A0AAD9TX50"/>
<protein>
    <recommendedName>
        <fullName evidence="3">CCHC-type domain-containing protein</fullName>
    </recommendedName>
</protein>
<evidence type="ECO:0000256" key="1">
    <source>
        <dbReference type="PROSITE-ProRule" id="PRU00047"/>
    </source>
</evidence>
<comment type="caution">
    <text evidence="4">The sequence shown here is derived from an EMBL/GenBank/DDBJ whole genome shotgun (WGS) entry which is preliminary data.</text>
</comment>
<feature type="domain" description="CCHC-type" evidence="3">
    <location>
        <begin position="61"/>
        <end position="76"/>
    </location>
</feature>
<evidence type="ECO:0000256" key="2">
    <source>
        <dbReference type="SAM" id="MobiDB-lite"/>
    </source>
</evidence>
<dbReference type="Pfam" id="PF14392">
    <property type="entry name" value="zf-CCHC_4"/>
    <property type="match status" value="1"/>
</dbReference>
<feature type="region of interest" description="Disordered" evidence="2">
    <location>
        <begin position="84"/>
        <end position="108"/>
    </location>
</feature>
<keyword evidence="1" id="KW-0862">Zinc</keyword>
<accession>A0AAD9TX50</accession>
<sequence>MPVWVRVSKLPMEWVDVNLLWKIGGCWALPLKSILSKPLKSNVYVEDRAIKVEYESMGLICFNCGRVGHSKEFCKKGIVEQNEDINQSEKDSRGSGNESEPYGPWMQVDVAGSSNFEDVALISKRQWRWQ</sequence>
<dbReference type="InterPro" id="IPR001878">
    <property type="entry name" value="Znf_CCHC"/>
</dbReference>
<gene>
    <name evidence="4" type="ORF">Ddye_018912</name>
</gene>
<keyword evidence="1" id="KW-0479">Metal-binding</keyword>
<evidence type="ECO:0000313" key="4">
    <source>
        <dbReference type="EMBL" id="KAK2643717.1"/>
    </source>
</evidence>
<keyword evidence="5" id="KW-1185">Reference proteome</keyword>